<dbReference type="SUPFAM" id="SSF54523">
    <property type="entry name" value="Pili subunits"/>
    <property type="match status" value="1"/>
</dbReference>
<evidence type="ECO:0000256" key="3">
    <source>
        <dbReference type="ARBA" id="ARBA00022475"/>
    </source>
</evidence>
<dbReference type="Proteomes" id="UP000037178">
    <property type="component" value="Unassembled WGS sequence"/>
</dbReference>
<keyword evidence="3" id="KW-1003">Cell membrane</keyword>
<organism evidence="11 12">
    <name type="scientific">Candidatus Rhodobacter oscarellae</name>
    <dbReference type="NCBI Taxonomy" id="1675527"/>
    <lineage>
        <taxon>Bacteria</taxon>
        <taxon>Pseudomonadati</taxon>
        <taxon>Pseudomonadota</taxon>
        <taxon>Alphaproteobacteria</taxon>
        <taxon>Rhodobacterales</taxon>
        <taxon>Rhodobacter group</taxon>
        <taxon>Rhodobacter</taxon>
    </lineage>
</organism>
<evidence type="ECO:0000259" key="10">
    <source>
        <dbReference type="Pfam" id="PF02501"/>
    </source>
</evidence>
<evidence type="ECO:0000256" key="8">
    <source>
        <dbReference type="ARBA" id="ARBA00023136"/>
    </source>
</evidence>
<dbReference type="STRING" id="1675527.AIOL_004396"/>
<dbReference type="GO" id="GO:0015627">
    <property type="term" value="C:type II protein secretion system complex"/>
    <property type="evidence" value="ECO:0007669"/>
    <property type="project" value="UniProtKB-UniRule"/>
</dbReference>
<dbReference type="Gene3D" id="3.30.1300.30">
    <property type="entry name" value="GSPII I/J protein-like"/>
    <property type="match status" value="1"/>
</dbReference>
<dbReference type="Pfam" id="PF07963">
    <property type="entry name" value="N_methyl"/>
    <property type="match status" value="1"/>
</dbReference>
<keyword evidence="7" id="KW-1133">Transmembrane helix</keyword>
<evidence type="ECO:0000256" key="7">
    <source>
        <dbReference type="ARBA" id="ARBA00022989"/>
    </source>
</evidence>
<reference evidence="11 12" key="1">
    <citation type="submission" date="2015-06" db="EMBL/GenBank/DDBJ databases">
        <title>Draft genome sequence of an Alphaproteobacteria species associated to the Mediterranean sponge Oscarella lobularis.</title>
        <authorList>
            <person name="Jourda C."/>
            <person name="Santini S."/>
            <person name="Claverie J.-M."/>
        </authorList>
    </citation>
    <scope>NUCLEOTIDE SEQUENCE [LARGE SCALE GENOMIC DNA]</scope>
    <source>
        <strain evidence="11">IGS</strain>
    </source>
</reference>
<feature type="domain" description="Type II secretion system protein GspI C-terminal" evidence="10">
    <location>
        <begin position="48"/>
        <end position="120"/>
    </location>
</feature>
<protein>
    <recommendedName>
        <fullName evidence="9">Type II secretion system protein I</fullName>
        <shortName evidence="9">T2SS minor pseudopilin I</shortName>
    </recommendedName>
</protein>
<comment type="subunit">
    <text evidence="9">Type II secretion is composed of four main components: the outer membrane complex, the inner membrane complex, the cytoplasmic secretion ATPase and the periplasm-spanning pseudopilus.</text>
</comment>
<evidence type="ECO:0000256" key="2">
    <source>
        <dbReference type="ARBA" id="ARBA00008358"/>
    </source>
</evidence>
<dbReference type="EMBL" id="LFTY01000002">
    <property type="protein sequence ID" value="KMW59414.1"/>
    <property type="molecule type" value="Genomic_DNA"/>
</dbReference>
<sequence>MRMANKRSPNTAGFSLLEALVALVVISVSAKALLSAAEAHTSSVVSVSDRVVALWVAENTLVELQLGANDPEDRLRMAQTQWQVEAVLRPTGDPQLSRVDISVAPAADPDAPLAYLTGYVATDGGAS</sequence>
<comment type="subcellular location">
    <subcellularLocation>
        <location evidence="1 9">Cell inner membrane</location>
        <topology evidence="1 9">Single-pass membrane protein</topology>
    </subcellularLocation>
</comment>
<dbReference type="InterPro" id="IPR010052">
    <property type="entry name" value="T2SS_protein-GspI"/>
</dbReference>
<comment type="PTM">
    <text evidence="9">Cleaved by prepilin peptidase.</text>
</comment>
<dbReference type="GO" id="GO:0005886">
    <property type="term" value="C:plasma membrane"/>
    <property type="evidence" value="ECO:0007669"/>
    <property type="project" value="UniProtKB-SubCell"/>
</dbReference>
<dbReference type="InterPro" id="IPR012902">
    <property type="entry name" value="N_methyl_site"/>
</dbReference>
<evidence type="ECO:0000256" key="9">
    <source>
        <dbReference type="RuleBase" id="RU368030"/>
    </source>
</evidence>
<keyword evidence="4 9" id="KW-0488">Methylation</keyword>
<comment type="caution">
    <text evidence="11">The sequence shown here is derived from an EMBL/GenBank/DDBJ whole genome shotgun (WGS) entry which is preliminary data.</text>
</comment>
<evidence type="ECO:0000313" key="12">
    <source>
        <dbReference type="Proteomes" id="UP000037178"/>
    </source>
</evidence>
<dbReference type="InterPro" id="IPR003413">
    <property type="entry name" value="T2SS_GspI_C"/>
</dbReference>
<keyword evidence="12" id="KW-1185">Reference proteome</keyword>
<evidence type="ECO:0000313" key="11">
    <source>
        <dbReference type="EMBL" id="KMW59414.1"/>
    </source>
</evidence>
<dbReference type="AlphaFoldDB" id="A0A0J9ECH4"/>
<dbReference type="Pfam" id="PF02501">
    <property type="entry name" value="T2SSI"/>
    <property type="match status" value="1"/>
</dbReference>
<dbReference type="PANTHER" id="PTHR38779">
    <property type="entry name" value="TYPE II SECRETION SYSTEM PROTEIN I-RELATED"/>
    <property type="match status" value="1"/>
</dbReference>
<dbReference type="NCBIfam" id="TIGR01707">
    <property type="entry name" value="gspI"/>
    <property type="match status" value="1"/>
</dbReference>
<keyword evidence="6" id="KW-0812">Transmembrane</keyword>
<evidence type="ECO:0000256" key="4">
    <source>
        <dbReference type="ARBA" id="ARBA00022481"/>
    </source>
</evidence>
<keyword evidence="5 9" id="KW-0997">Cell inner membrane</keyword>
<comment type="similarity">
    <text evidence="2 9">Belongs to the GSP I family.</text>
</comment>
<keyword evidence="8" id="KW-0472">Membrane</keyword>
<dbReference type="GO" id="GO:0015628">
    <property type="term" value="P:protein secretion by the type II secretion system"/>
    <property type="evidence" value="ECO:0007669"/>
    <property type="project" value="UniProtKB-UniRule"/>
</dbReference>
<evidence type="ECO:0000256" key="1">
    <source>
        <dbReference type="ARBA" id="ARBA00004377"/>
    </source>
</evidence>
<dbReference type="InterPro" id="IPR045584">
    <property type="entry name" value="Pilin-like"/>
</dbReference>
<dbReference type="PATRIC" id="fig|1675527.3.peg.4599"/>
<proteinExistence type="inferred from homology"/>
<evidence type="ECO:0000256" key="5">
    <source>
        <dbReference type="ARBA" id="ARBA00022519"/>
    </source>
</evidence>
<accession>A0A0J9ECH4</accession>
<dbReference type="NCBIfam" id="TIGR02532">
    <property type="entry name" value="IV_pilin_GFxxxE"/>
    <property type="match status" value="1"/>
</dbReference>
<comment type="function">
    <text evidence="9">Component of the type II secretion system required for the energy-dependent secretion of extracellular factors such as proteases and toxins from the periplasm.</text>
</comment>
<dbReference type="PANTHER" id="PTHR38779:SF2">
    <property type="entry name" value="TYPE II SECRETION SYSTEM PROTEIN I-RELATED"/>
    <property type="match status" value="1"/>
</dbReference>
<gene>
    <name evidence="11" type="ORF">AIOL_004396</name>
</gene>
<evidence type="ECO:0000256" key="6">
    <source>
        <dbReference type="ARBA" id="ARBA00022692"/>
    </source>
</evidence>
<name>A0A0J9ECH4_9RHOB</name>